<sequence length="289" mass="30855">MAEFTEALFSIFFIETLINGLLLGGVLALLSLGLNLVFGVIDVVWICYAEIIMLGMYTIYFLYVDGGMPIYVAAAGGVGVTAVLGWLTHRLVIGYLLDAAPINQLLATGGLLFFFQGAAMVAFGIEFRNLGVSLGSLALSEDIYLSWTRLLSFAIAGGVVVLLFQFLSRSYLGAAIRAISQDREIMTLMGVNTTKLYLLTSAIGGALAGLAAALLALQYDVHPFIGLSFGPITFMVCVMGGLGNMVGGFLAAFVFSELITIGGYFAELEWGYVLAFGFFIAAMFIRPEG</sequence>
<evidence type="ECO:0000256" key="8">
    <source>
        <dbReference type="ARBA" id="ARBA00037998"/>
    </source>
</evidence>
<keyword evidence="6 9" id="KW-1133">Transmembrane helix</keyword>
<keyword evidence="4 9" id="KW-0812">Transmembrane</keyword>
<dbReference type="GO" id="GO:0022857">
    <property type="term" value="F:transmembrane transporter activity"/>
    <property type="evidence" value="ECO:0007669"/>
    <property type="project" value="InterPro"/>
</dbReference>
<keyword evidence="5" id="KW-0029">Amino-acid transport</keyword>
<evidence type="ECO:0000256" key="9">
    <source>
        <dbReference type="SAM" id="Phobius"/>
    </source>
</evidence>
<feature type="transmembrane region" description="Helical" evidence="9">
    <location>
        <begin position="268"/>
        <end position="285"/>
    </location>
</feature>
<evidence type="ECO:0000313" key="10">
    <source>
        <dbReference type="EMBL" id="SVC91417.1"/>
    </source>
</evidence>
<keyword evidence="7 9" id="KW-0472">Membrane</keyword>
<feature type="transmembrane region" description="Helical" evidence="9">
    <location>
        <begin position="196"/>
        <end position="217"/>
    </location>
</feature>
<feature type="transmembrane region" description="Helical" evidence="9">
    <location>
        <begin position="105"/>
        <end position="125"/>
    </location>
</feature>
<dbReference type="EMBL" id="UINC01118347">
    <property type="protein sequence ID" value="SVC91417.1"/>
    <property type="molecule type" value="Genomic_DNA"/>
</dbReference>
<feature type="non-terminal residue" evidence="10">
    <location>
        <position position="289"/>
    </location>
</feature>
<dbReference type="GO" id="GO:0006865">
    <property type="term" value="P:amino acid transport"/>
    <property type="evidence" value="ECO:0007669"/>
    <property type="project" value="UniProtKB-KW"/>
</dbReference>
<dbReference type="PANTHER" id="PTHR11795:SF445">
    <property type="entry name" value="AMINO ACID ABC TRANSPORTER PERMEASE PROTEIN"/>
    <property type="match status" value="1"/>
</dbReference>
<evidence type="ECO:0000256" key="5">
    <source>
        <dbReference type="ARBA" id="ARBA00022970"/>
    </source>
</evidence>
<evidence type="ECO:0000256" key="2">
    <source>
        <dbReference type="ARBA" id="ARBA00022448"/>
    </source>
</evidence>
<dbReference type="AlphaFoldDB" id="A0A382R2H7"/>
<feature type="transmembrane region" description="Helical" evidence="9">
    <location>
        <begin position="45"/>
        <end position="64"/>
    </location>
</feature>
<dbReference type="Pfam" id="PF02653">
    <property type="entry name" value="BPD_transp_2"/>
    <property type="match status" value="1"/>
</dbReference>
<dbReference type="CDD" id="cd06582">
    <property type="entry name" value="TM_PBP1_LivH_like"/>
    <property type="match status" value="1"/>
</dbReference>
<evidence type="ECO:0008006" key="11">
    <source>
        <dbReference type="Google" id="ProtNLM"/>
    </source>
</evidence>
<comment type="subcellular location">
    <subcellularLocation>
        <location evidence="1">Cell membrane</location>
        <topology evidence="1">Multi-pass membrane protein</topology>
    </subcellularLocation>
</comment>
<dbReference type="GO" id="GO:0005886">
    <property type="term" value="C:plasma membrane"/>
    <property type="evidence" value="ECO:0007669"/>
    <property type="project" value="UniProtKB-SubCell"/>
</dbReference>
<reference evidence="10" key="1">
    <citation type="submission" date="2018-05" db="EMBL/GenBank/DDBJ databases">
        <authorList>
            <person name="Lanie J.A."/>
            <person name="Ng W.-L."/>
            <person name="Kazmierczak K.M."/>
            <person name="Andrzejewski T.M."/>
            <person name="Davidsen T.M."/>
            <person name="Wayne K.J."/>
            <person name="Tettelin H."/>
            <person name="Glass J.I."/>
            <person name="Rusch D."/>
            <person name="Podicherti R."/>
            <person name="Tsui H.-C.T."/>
            <person name="Winkler M.E."/>
        </authorList>
    </citation>
    <scope>NUCLEOTIDE SEQUENCE</scope>
</reference>
<keyword evidence="3" id="KW-1003">Cell membrane</keyword>
<feature type="transmembrane region" description="Helical" evidence="9">
    <location>
        <begin position="70"/>
        <end position="93"/>
    </location>
</feature>
<feature type="transmembrane region" description="Helical" evidence="9">
    <location>
        <begin position="229"/>
        <end position="256"/>
    </location>
</feature>
<protein>
    <recommendedName>
        <fullName evidence="11">Branched-chain amino acid ABC transporter permease</fullName>
    </recommendedName>
</protein>
<keyword evidence="2" id="KW-0813">Transport</keyword>
<dbReference type="InterPro" id="IPR001851">
    <property type="entry name" value="ABC_transp_permease"/>
</dbReference>
<name>A0A382R2H7_9ZZZZ</name>
<evidence type="ECO:0000256" key="1">
    <source>
        <dbReference type="ARBA" id="ARBA00004651"/>
    </source>
</evidence>
<comment type="similarity">
    <text evidence="8">Belongs to the binding-protein-dependent transport system permease family. LivHM subfamily.</text>
</comment>
<evidence type="ECO:0000256" key="3">
    <source>
        <dbReference type="ARBA" id="ARBA00022475"/>
    </source>
</evidence>
<accession>A0A382R2H7</accession>
<evidence type="ECO:0000256" key="7">
    <source>
        <dbReference type="ARBA" id="ARBA00023136"/>
    </source>
</evidence>
<dbReference type="InterPro" id="IPR052157">
    <property type="entry name" value="BCAA_transport_permease"/>
</dbReference>
<gene>
    <name evidence="10" type="ORF">METZ01_LOCUS344271</name>
</gene>
<evidence type="ECO:0000256" key="6">
    <source>
        <dbReference type="ARBA" id="ARBA00022989"/>
    </source>
</evidence>
<evidence type="ECO:0000256" key="4">
    <source>
        <dbReference type="ARBA" id="ARBA00022692"/>
    </source>
</evidence>
<feature type="transmembrane region" description="Helical" evidence="9">
    <location>
        <begin position="145"/>
        <end position="167"/>
    </location>
</feature>
<organism evidence="10">
    <name type="scientific">marine metagenome</name>
    <dbReference type="NCBI Taxonomy" id="408172"/>
    <lineage>
        <taxon>unclassified sequences</taxon>
        <taxon>metagenomes</taxon>
        <taxon>ecological metagenomes</taxon>
    </lineage>
</organism>
<dbReference type="PANTHER" id="PTHR11795">
    <property type="entry name" value="BRANCHED-CHAIN AMINO ACID TRANSPORT SYSTEM PERMEASE PROTEIN LIVH"/>
    <property type="match status" value="1"/>
</dbReference>
<proteinExistence type="inferred from homology"/>
<feature type="transmembrane region" description="Helical" evidence="9">
    <location>
        <begin position="12"/>
        <end position="38"/>
    </location>
</feature>